<keyword evidence="3 7" id="KW-0847">Vitamin C</keyword>
<evidence type="ECO:0000256" key="3">
    <source>
        <dbReference type="ARBA" id="ARBA00022896"/>
    </source>
</evidence>
<keyword evidence="10" id="KW-1185">Reference proteome</keyword>
<feature type="domain" description="Fe2OG dioxygenase" evidence="8">
    <location>
        <begin position="78"/>
        <end position="177"/>
    </location>
</feature>
<evidence type="ECO:0000313" key="10">
    <source>
        <dbReference type="Proteomes" id="UP000282837"/>
    </source>
</evidence>
<dbReference type="GO" id="GO:0006879">
    <property type="term" value="P:intracellular iron ion homeostasis"/>
    <property type="evidence" value="ECO:0007669"/>
    <property type="project" value="TreeGrafter"/>
</dbReference>
<organism evidence="9 10">
    <name type="scientific">Novosphingobium umbonatum</name>
    <dbReference type="NCBI Taxonomy" id="1908524"/>
    <lineage>
        <taxon>Bacteria</taxon>
        <taxon>Pseudomonadati</taxon>
        <taxon>Pseudomonadota</taxon>
        <taxon>Alphaproteobacteria</taxon>
        <taxon>Sphingomonadales</taxon>
        <taxon>Sphingomonadaceae</taxon>
        <taxon>Novosphingobium</taxon>
    </lineage>
</organism>
<evidence type="ECO:0000256" key="5">
    <source>
        <dbReference type="ARBA" id="ARBA00023002"/>
    </source>
</evidence>
<dbReference type="EMBL" id="SACO01000003">
    <property type="protein sequence ID" value="RVU06321.1"/>
    <property type="molecule type" value="Genomic_DNA"/>
</dbReference>
<evidence type="ECO:0000256" key="6">
    <source>
        <dbReference type="ARBA" id="ARBA00023004"/>
    </source>
</evidence>
<dbReference type="Pfam" id="PF13640">
    <property type="entry name" value="2OG-FeII_Oxy_3"/>
    <property type="match status" value="1"/>
</dbReference>
<evidence type="ECO:0000313" key="9">
    <source>
        <dbReference type="EMBL" id="RVU06321.1"/>
    </source>
</evidence>
<dbReference type="AlphaFoldDB" id="A0A437N8R6"/>
<keyword evidence="5 7" id="KW-0560">Oxidoreductase</keyword>
<comment type="caution">
    <text evidence="9">The sequence shown here is derived from an EMBL/GenBank/DDBJ whole genome shotgun (WGS) entry which is preliminary data.</text>
</comment>
<proteinExistence type="inferred from homology"/>
<reference evidence="9 10" key="1">
    <citation type="submission" date="2019-01" db="EMBL/GenBank/DDBJ databases">
        <authorList>
            <person name="Chen W.-M."/>
        </authorList>
    </citation>
    <scope>NUCLEOTIDE SEQUENCE [LARGE SCALE GENOMIC DNA]</scope>
    <source>
        <strain evidence="9 10">FSY-9</strain>
    </source>
</reference>
<keyword evidence="6 7" id="KW-0408">Iron</keyword>
<dbReference type="PANTHER" id="PTHR41536:SF1">
    <property type="entry name" value="PKHD-TYPE HYDROXYLASE YBIX"/>
    <property type="match status" value="1"/>
</dbReference>
<keyword evidence="2 7" id="KW-0479">Metal-binding</keyword>
<dbReference type="GO" id="GO:0006974">
    <property type="term" value="P:DNA damage response"/>
    <property type="evidence" value="ECO:0007669"/>
    <property type="project" value="TreeGrafter"/>
</dbReference>
<dbReference type="PANTHER" id="PTHR41536">
    <property type="entry name" value="PKHD-TYPE HYDROXYLASE YBIX"/>
    <property type="match status" value="1"/>
</dbReference>
<evidence type="ECO:0000256" key="2">
    <source>
        <dbReference type="ARBA" id="ARBA00022723"/>
    </source>
</evidence>
<dbReference type="OrthoDB" id="9812472at2"/>
<keyword evidence="4 7" id="KW-0223">Dioxygenase</keyword>
<dbReference type="GO" id="GO:0016706">
    <property type="term" value="F:2-oxoglutarate-dependent dioxygenase activity"/>
    <property type="evidence" value="ECO:0007669"/>
    <property type="project" value="UniProtKB-UniRule"/>
</dbReference>
<dbReference type="Proteomes" id="UP000282837">
    <property type="component" value="Unassembled WGS sequence"/>
</dbReference>
<feature type="binding site" evidence="7">
    <location>
        <position position="158"/>
    </location>
    <ligand>
        <name>Fe cation</name>
        <dbReference type="ChEBI" id="CHEBI:24875"/>
    </ligand>
</feature>
<accession>A0A437N8R6</accession>
<comment type="cofactor">
    <cofactor evidence="1 7">
        <name>L-ascorbate</name>
        <dbReference type="ChEBI" id="CHEBI:38290"/>
    </cofactor>
</comment>
<dbReference type="InterPro" id="IPR023550">
    <property type="entry name" value="PKHD_hydroxylase"/>
</dbReference>
<dbReference type="Gene3D" id="2.60.120.620">
    <property type="entry name" value="q2cbj1_9rhob like domain"/>
    <property type="match status" value="1"/>
</dbReference>
<gene>
    <name evidence="9" type="ORF">EOE18_05710</name>
</gene>
<evidence type="ECO:0000256" key="7">
    <source>
        <dbReference type="HAMAP-Rule" id="MF_00657"/>
    </source>
</evidence>
<feature type="binding site" evidence="7">
    <location>
        <position position="96"/>
    </location>
    <ligand>
        <name>Fe cation</name>
        <dbReference type="ChEBI" id="CHEBI:24875"/>
    </ligand>
</feature>
<dbReference type="SMART" id="SM00702">
    <property type="entry name" value="P4Hc"/>
    <property type="match status" value="1"/>
</dbReference>
<dbReference type="Gene3D" id="4.10.860.20">
    <property type="entry name" value="Rabenosyn, Rab binding domain"/>
    <property type="match status" value="1"/>
</dbReference>
<dbReference type="NCBIfam" id="NF003975">
    <property type="entry name" value="PRK05467.1-4"/>
    <property type="match status" value="1"/>
</dbReference>
<dbReference type="PROSITE" id="PS51471">
    <property type="entry name" value="FE2OG_OXY"/>
    <property type="match status" value="1"/>
</dbReference>
<dbReference type="HAMAP" id="MF_00657">
    <property type="entry name" value="Hydroxyl_YbiX"/>
    <property type="match status" value="1"/>
</dbReference>
<evidence type="ECO:0000256" key="1">
    <source>
        <dbReference type="ARBA" id="ARBA00001961"/>
    </source>
</evidence>
<dbReference type="InterPro" id="IPR006620">
    <property type="entry name" value="Pro_4_hyd_alph"/>
</dbReference>
<dbReference type="GO" id="GO:0005506">
    <property type="term" value="F:iron ion binding"/>
    <property type="evidence" value="ECO:0007669"/>
    <property type="project" value="UniProtKB-UniRule"/>
</dbReference>
<sequence length="231" mass="25521">MLTIIEKLFTPQEVASMRESLLAAEWQDGAATAGSRSITVKQNLQIPTDSPLGQELGAEILRRLRAHPLFVSAALPHSIHPAKFNLYKDGGHYGLHVDAALMTAPSGNLMRTDLSATLFLNDPQEYEGGELTIETPFGNQAVKLPAGDLVLYPANSLHQVTPVTKGYRLASFFWMQSLVPDEGERTLLFDLDQTIQSLAAQHMENGAATKDAQVDRLGFIYHNLLRRWTKL</sequence>
<dbReference type="InterPro" id="IPR005123">
    <property type="entry name" value="Oxoglu/Fe-dep_dioxygenase_dom"/>
</dbReference>
<dbReference type="SUPFAM" id="SSF51197">
    <property type="entry name" value="Clavaminate synthase-like"/>
    <property type="match status" value="1"/>
</dbReference>
<comment type="cofactor">
    <cofactor evidence="7">
        <name>Fe(2+)</name>
        <dbReference type="ChEBI" id="CHEBI:29033"/>
    </cofactor>
    <text evidence="7">Binds 1 Fe(2+) ion per subunit.</text>
</comment>
<dbReference type="GO" id="GO:0031418">
    <property type="term" value="F:L-ascorbic acid binding"/>
    <property type="evidence" value="ECO:0007669"/>
    <property type="project" value="UniProtKB-KW"/>
</dbReference>
<evidence type="ECO:0000259" key="8">
    <source>
        <dbReference type="PROSITE" id="PS51471"/>
    </source>
</evidence>
<evidence type="ECO:0000256" key="4">
    <source>
        <dbReference type="ARBA" id="ARBA00022964"/>
    </source>
</evidence>
<dbReference type="Pfam" id="PF18331">
    <property type="entry name" value="PKHD_C"/>
    <property type="match status" value="1"/>
</dbReference>
<name>A0A437N8R6_9SPHN</name>
<protein>
    <submittedName>
        <fullName evidence="9">Fe2+-dependent dioxygenase</fullName>
    </submittedName>
</protein>
<dbReference type="NCBIfam" id="NF003974">
    <property type="entry name" value="PRK05467.1-3"/>
    <property type="match status" value="1"/>
</dbReference>
<feature type="binding site" evidence="7">
    <location>
        <position position="168"/>
    </location>
    <ligand>
        <name>2-oxoglutarate</name>
        <dbReference type="ChEBI" id="CHEBI:16810"/>
    </ligand>
</feature>
<dbReference type="RefSeq" id="WP_127707103.1">
    <property type="nucleotide sequence ID" value="NZ_SACO01000003.1"/>
</dbReference>
<dbReference type="InterPro" id="IPR044862">
    <property type="entry name" value="Pro_4_hyd_alph_FE2OG_OXY"/>
</dbReference>
<feature type="binding site" evidence="7">
    <location>
        <position position="98"/>
    </location>
    <ligand>
        <name>Fe cation</name>
        <dbReference type="ChEBI" id="CHEBI:24875"/>
    </ligand>
</feature>
<dbReference type="InterPro" id="IPR041097">
    <property type="entry name" value="PKHD_C"/>
</dbReference>